<dbReference type="SUPFAM" id="SSF51182">
    <property type="entry name" value="RmlC-like cupins"/>
    <property type="match status" value="1"/>
</dbReference>
<dbReference type="PANTHER" id="PTHR36440:SF1">
    <property type="entry name" value="PUTATIVE (AFU_ORTHOLOGUE AFUA_8G07350)-RELATED"/>
    <property type="match status" value="1"/>
</dbReference>
<feature type="region of interest" description="Disordered" evidence="1">
    <location>
        <begin position="46"/>
        <end position="116"/>
    </location>
</feature>
<sequence>MRRSVRIDLTAADLLGKPALVATGHAIALIPGPLSGALRTDVTTVGLVDPPTGASARSRHPAPPTPARRPCSSNSPSPSSRSVRPVRADGRAASHPGRTDETRHGRTAAEEAERVPLPHGGGFVLLADGSDTGGALGANRLALGRGTTGARTHYHARSAELFHVLDGTMWFTVAGTTTTIAAGGLVCVPPGTPHSFGAAADSTADLLAILTPGVDRFDYFRALGRVRSGREPFDRLLPEQDRYDVHFLPEPGPTAE</sequence>
<reference evidence="3 4" key="1">
    <citation type="submission" date="2020-08" db="EMBL/GenBank/DDBJ databases">
        <title>Genomic Encyclopedia of Type Strains, Phase III (KMG-III): the genomes of soil and plant-associated and newly described type strains.</title>
        <authorList>
            <person name="Whitman W."/>
        </authorList>
    </citation>
    <scope>NUCLEOTIDE SEQUENCE [LARGE SCALE GENOMIC DNA]</scope>
    <source>
        <strain evidence="3 4">CECT 3313</strain>
    </source>
</reference>
<feature type="compositionally biased region" description="Low complexity" evidence="1">
    <location>
        <begin position="68"/>
        <end position="85"/>
    </location>
</feature>
<keyword evidence="4" id="KW-1185">Reference proteome</keyword>
<evidence type="ECO:0000313" key="3">
    <source>
        <dbReference type="EMBL" id="MBB5931479.1"/>
    </source>
</evidence>
<dbReference type="EMBL" id="JACHJK010000016">
    <property type="protein sequence ID" value="MBB5931479.1"/>
    <property type="molecule type" value="Genomic_DNA"/>
</dbReference>
<proteinExistence type="predicted"/>
<dbReference type="InterPro" id="IPR013096">
    <property type="entry name" value="Cupin_2"/>
</dbReference>
<keyword evidence="3" id="KW-0560">Oxidoreductase</keyword>
<dbReference type="RefSeq" id="WP_225817387.1">
    <property type="nucleotide sequence ID" value="NZ_JACHJK010000016.1"/>
</dbReference>
<comment type="caution">
    <text evidence="3">The sequence shown here is derived from an EMBL/GenBank/DDBJ whole genome shotgun (WGS) entry which is preliminary data.</text>
</comment>
<dbReference type="Pfam" id="PF07883">
    <property type="entry name" value="Cupin_2"/>
    <property type="match status" value="1"/>
</dbReference>
<evidence type="ECO:0000313" key="4">
    <source>
        <dbReference type="Proteomes" id="UP000585836"/>
    </source>
</evidence>
<feature type="compositionally biased region" description="Basic and acidic residues" evidence="1">
    <location>
        <begin position="86"/>
        <end position="116"/>
    </location>
</feature>
<dbReference type="PANTHER" id="PTHR36440">
    <property type="entry name" value="PUTATIVE (AFU_ORTHOLOGUE AFUA_8G07350)-RELATED"/>
    <property type="match status" value="1"/>
</dbReference>
<dbReference type="GO" id="GO:0051213">
    <property type="term" value="F:dioxygenase activity"/>
    <property type="evidence" value="ECO:0007669"/>
    <property type="project" value="UniProtKB-KW"/>
</dbReference>
<protein>
    <submittedName>
        <fullName evidence="3">Quercetin dioxygenase-like cupin family protein</fullName>
    </submittedName>
</protein>
<dbReference type="InterPro" id="IPR053146">
    <property type="entry name" value="QDO-like"/>
</dbReference>
<keyword evidence="3" id="KW-0223">Dioxygenase</keyword>
<evidence type="ECO:0000259" key="2">
    <source>
        <dbReference type="Pfam" id="PF07883"/>
    </source>
</evidence>
<dbReference type="Proteomes" id="UP000585836">
    <property type="component" value="Unassembled WGS sequence"/>
</dbReference>
<dbReference type="InterPro" id="IPR014710">
    <property type="entry name" value="RmlC-like_jellyroll"/>
</dbReference>
<dbReference type="Gene3D" id="2.60.120.10">
    <property type="entry name" value="Jelly Rolls"/>
    <property type="match status" value="1"/>
</dbReference>
<dbReference type="InterPro" id="IPR011051">
    <property type="entry name" value="RmlC_Cupin_sf"/>
</dbReference>
<name>A0A7W9Q1A4_9ACTN</name>
<accession>A0A7W9Q1A4</accession>
<feature type="domain" description="Cupin type-2" evidence="2">
    <location>
        <begin position="146"/>
        <end position="209"/>
    </location>
</feature>
<organism evidence="3 4">
    <name type="scientific">Streptomyces echinatus</name>
    <dbReference type="NCBI Taxonomy" id="67293"/>
    <lineage>
        <taxon>Bacteria</taxon>
        <taxon>Bacillati</taxon>
        <taxon>Actinomycetota</taxon>
        <taxon>Actinomycetes</taxon>
        <taxon>Kitasatosporales</taxon>
        <taxon>Streptomycetaceae</taxon>
        <taxon>Streptomyces</taxon>
    </lineage>
</organism>
<dbReference type="AlphaFoldDB" id="A0A7W9Q1A4"/>
<evidence type="ECO:0000256" key="1">
    <source>
        <dbReference type="SAM" id="MobiDB-lite"/>
    </source>
</evidence>
<gene>
    <name evidence="3" type="ORF">FHS34_006988</name>
</gene>